<dbReference type="Gene3D" id="3.40.50.150">
    <property type="entry name" value="Vaccinia Virus protein VP39"/>
    <property type="match status" value="1"/>
</dbReference>
<dbReference type="InterPro" id="IPR029063">
    <property type="entry name" value="SAM-dependent_MTases_sf"/>
</dbReference>
<dbReference type="InterPro" id="IPR001525">
    <property type="entry name" value="C5_MeTfrase"/>
</dbReference>
<comment type="similarity">
    <text evidence="5 6">Belongs to the class I-like SAM-binding methyltransferase superfamily. C5-methyltransferase family.</text>
</comment>
<evidence type="ECO:0000256" key="1">
    <source>
        <dbReference type="ARBA" id="ARBA00022603"/>
    </source>
</evidence>
<dbReference type="PRINTS" id="PR00105">
    <property type="entry name" value="C5METTRFRASE"/>
</dbReference>
<evidence type="ECO:0000256" key="2">
    <source>
        <dbReference type="ARBA" id="ARBA00022679"/>
    </source>
</evidence>
<evidence type="ECO:0000256" key="5">
    <source>
        <dbReference type="PROSITE-ProRule" id="PRU01016"/>
    </source>
</evidence>
<dbReference type="Gene3D" id="3.90.120.10">
    <property type="entry name" value="DNA Methylase, subunit A, domain 2"/>
    <property type="match status" value="1"/>
</dbReference>
<evidence type="ECO:0000256" key="3">
    <source>
        <dbReference type="ARBA" id="ARBA00022691"/>
    </source>
</evidence>
<dbReference type="SUPFAM" id="SSF53335">
    <property type="entry name" value="S-adenosyl-L-methionine-dependent methyltransferases"/>
    <property type="match status" value="1"/>
</dbReference>
<dbReference type="GO" id="GO:0003886">
    <property type="term" value="F:DNA (cytosine-5-)-methyltransferase activity"/>
    <property type="evidence" value="ECO:0007669"/>
    <property type="project" value="UniProtKB-EC"/>
</dbReference>
<keyword evidence="4" id="KW-0680">Restriction system</keyword>
<dbReference type="PANTHER" id="PTHR10629:SF52">
    <property type="entry name" value="DNA (CYTOSINE-5)-METHYLTRANSFERASE 1"/>
    <property type="match status" value="1"/>
</dbReference>
<dbReference type="NCBIfam" id="TIGR00675">
    <property type="entry name" value="dcm"/>
    <property type="match status" value="1"/>
</dbReference>
<dbReference type="PROSITE" id="PS00094">
    <property type="entry name" value="C5_MTASE_1"/>
    <property type="match status" value="1"/>
</dbReference>
<organism evidence="8">
    <name type="scientific">Brevibacillus brevis</name>
    <name type="common">Bacillus brevis</name>
    <dbReference type="NCBI Taxonomy" id="1393"/>
    <lineage>
        <taxon>Bacteria</taxon>
        <taxon>Bacillati</taxon>
        <taxon>Bacillota</taxon>
        <taxon>Bacilli</taxon>
        <taxon>Bacillales</taxon>
        <taxon>Paenibacillaceae</taxon>
        <taxon>Brevibacillus</taxon>
    </lineage>
</organism>
<reference evidence="8" key="1">
    <citation type="journal article" date="2005" name="J. Mol. Biol.">
        <title>Site-specific DNA-nicking mutants of the heterodimeric restriction endonuclease R.BbvCI.</title>
        <authorList>
            <person name="Heiter D.F."/>
            <person name="Lunnen K.D."/>
            <person name="Wilson G.G."/>
        </authorList>
    </citation>
    <scope>NUCLEOTIDE SEQUENCE</scope>
    <source>
        <strain evidence="8">C</strain>
    </source>
</reference>
<gene>
    <name evidence="8" type="primary">bbvCIM-2</name>
</gene>
<proteinExistence type="inferred from homology"/>
<dbReference type="EMBL" id="AY873917">
    <property type="protein sequence ID" value="AAX14651.1"/>
    <property type="molecule type" value="Genomic_DNA"/>
</dbReference>
<dbReference type="GO" id="GO:0032259">
    <property type="term" value="P:methylation"/>
    <property type="evidence" value="ECO:0007669"/>
    <property type="project" value="UniProtKB-KW"/>
</dbReference>
<keyword evidence="3 5" id="KW-0949">S-adenosyl-L-methionine</keyword>
<feature type="active site" evidence="5">
    <location>
        <position position="79"/>
    </location>
</feature>
<dbReference type="InterPro" id="IPR050390">
    <property type="entry name" value="C5-Methyltransferase"/>
</dbReference>
<evidence type="ECO:0000256" key="7">
    <source>
        <dbReference type="RuleBase" id="RU000417"/>
    </source>
</evidence>
<sequence length="396" mass="44105">MKFVALDIFAGCGGFSSGLIQAGHEVTSALEIDSWAAETYQFNHRNVNLLTEDITKVDSTYFKVNFKDRVNLVVGGPPCQGFSVSGPRQYGVYKKENALVAEYIRVIKAVEPEYFILENVRGFTTATIEGRIKALNFLLAELREIGYHVYHDVLQAADYGVPQLRSRLFVVGSRHPIANPFPNKTHSLNGTQHLRPYLSIMEAIGDLPIINACEGTDNLVQYSLEPQNDFQQAMRNGSLGVYNHEAMKHSARIVERFATIQPGGSGYKLGTVKGKDAPETVYKSNNQRLISDQPALCITANWQSSYIHPLLNRNLTVREAARIQTFPDSYVFKGKRAVPSASLLRKLGRDDENFLSQCHQVGNAVPPLLAKQIFERLSVAVEGVDEESSEQLQLWG</sequence>
<keyword evidence="2 5" id="KW-0808">Transferase</keyword>
<evidence type="ECO:0000313" key="8">
    <source>
        <dbReference type="EMBL" id="AAX14651.1"/>
    </source>
</evidence>
<dbReference type="PANTHER" id="PTHR10629">
    <property type="entry name" value="CYTOSINE-SPECIFIC METHYLTRANSFERASE"/>
    <property type="match status" value="1"/>
</dbReference>
<protein>
    <recommendedName>
        <fullName evidence="7">Cytosine-specific methyltransferase</fullName>
        <ecNumber evidence="7">2.1.1.37</ecNumber>
    </recommendedName>
</protein>
<dbReference type="Pfam" id="PF00145">
    <property type="entry name" value="DNA_methylase"/>
    <property type="match status" value="1"/>
</dbReference>
<evidence type="ECO:0000256" key="4">
    <source>
        <dbReference type="ARBA" id="ARBA00022747"/>
    </source>
</evidence>
<dbReference type="PRO" id="PR:Q5D6Y6"/>
<dbReference type="GO" id="GO:0009307">
    <property type="term" value="P:DNA restriction-modification system"/>
    <property type="evidence" value="ECO:0007669"/>
    <property type="project" value="UniProtKB-KW"/>
</dbReference>
<comment type="catalytic activity">
    <reaction evidence="7">
        <text>a 2'-deoxycytidine in DNA + S-adenosyl-L-methionine = a 5-methyl-2'-deoxycytidine in DNA + S-adenosyl-L-homocysteine + H(+)</text>
        <dbReference type="Rhea" id="RHEA:13681"/>
        <dbReference type="Rhea" id="RHEA-COMP:11369"/>
        <dbReference type="Rhea" id="RHEA-COMP:11370"/>
        <dbReference type="ChEBI" id="CHEBI:15378"/>
        <dbReference type="ChEBI" id="CHEBI:57856"/>
        <dbReference type="ChEBI" id="CHEBI:59789"/>
        <dbReference type="ChEBI" id="CHEBI:85452"/>
        <dbReference type="ChEBI" id="CHEBI:85454"/>
        <dbReference type="EC" id="2.1.1.37"/>
    </reaction>
</comment>
<dbReference type="EC" id="2.1.1.37" evidence="7"/>
<dbReference type="InterPro" id="IPR018117">
    <property type="entry name" value="C5_DNA_meth_AS"/>
</dbReference>
<accession>Q5D6Y6</accession>
<dbReference type="AlphaFoldDB" id="Q5D6Y6"/>
<name>Q5D6Y6_BREBE</name>
<reference evidence="8" key="2">
    <citation type="submission" date="2005-01" db="EMBL/GenBank/DDBJ databases">
        <title>Method for engineering strand-specific, sequence-specific, DNA-nicking enzymes.</title>
        <authorList>
            <person name="Heiter D.F."/>
            <person name="Lunnen K.D."/>
            <person name="Wilson G.G."/>
        </authorList>
    </citation>
    <scope>NUCLEOTIDE SEQUENCE</scope>
    <source>
        <strain evidence="8">C</strain>
    </source>
</reference>
<keyword evidence="1 5" id="KW-0489">Methyltransferase</keyword>
<dbReference type="REBASE" id="4030">
    <property type="entry name" value="M2.BbvCI"/>
</dbReference>
<dbReference type="PROSITE" id="PS51679">
    <property type="entry name" value="SAM_MT_C5"/>
    <property type="match status" value="1"/>
</dbReference>
<evidence type="ECO:0000256" key="6">
    <source>
        <dbReference type="RuleBase" id="RU000416"/>
    </source>
</evidence>